<protein>
    <submittedName>
        <fullName evidence="3">Uncharacterized protein</fullName>
    </submittedName>
</protein>
<evidence type="ECO:0000256" key="2">
    <source>
        <dbReference type="SAM" id="Phobius"/>
    </source>
</evidence>
<dbReference type="EMBL" id="MK250089">
    <property type="protein sequence ID" value="QDY52275.1"/>
    <property type="molecule type" value="Genomic_DNA"/>
</dbReference>
<feature type="region of interest" description="Disordered" evidence="1">
    <location>
        <begin position="229"/>
        <end position="274"/>
    </location>
</feature>
<name>A0A5B8II95_9VIRU</name>
<keyword evidence="2" id="KW-0472">Membrane</keyword>
<gene>
    <name evidence="3" type="ORF">5_72</name>
</gene>
<feature type="compositionally biased region" description="Low complexity" evidence="1">
    <location>
        <begin position="229"/>
        <end position="252"/>
    </location>
</feature>
<organism evidence="3">
    <name type="scientific">Mimiviridae sp. ChoanoV1</name>
    <dbReference type="NCBI Taxonomy" id="2596887"/>
    <lineage>
        <taxon>Viruses</taxon>
        <taxon>Varidnaviria</taxon>
        <taxon>Bamfordvirae</taxon>
        <taxon>Nucleocytoviricota</taxon>
        <taxon>Megaviricetes</taxon>
        <taxon>Imitervirales</taxon>
        <taxon>Schizomimiviridae</taxon>
    </lineage>
</organism>
<accession>A0A5B8II95</accession>
<keyword evidence="2" id="KW-0812">Transmembrane</keyword>
<feature type="transmembrane region" description="Helical" evidence="2">
    <location>
        <begin position="318"/>
        <end position="336"/>
    </location>
</feature>
<evidence type="ECO:0000256" key="1">
    <source>
        <dbReference type="SAM" id="MobiDB-lite"/>
    </source>
</evidence>
<reference evidence="3" key="1">
    <citation type="submission" date="2018-11" db="EMBL/GenBank/DDBJ databases">
        <title>A distinct lineage of giant viruses engineers rhodopsin photosystems in predatory marine eukaryotes.</title>
        <authorList>
            <person name="Needham D.M."/>
            <person name="Yoshizawa S."/>
            <person name="Hosaka T."/>
            <person name="Poirier C."/>
            <person name="Choi C.-J."/>
            <person name="Hehenberger E."/>
            <person name="Irwin N.A.T."/>
            <person name="Wilken S."/>
            <person name="Yung C.-M."/>
            <person name="Bachy C."/>
            <person name="Kurihara R."/>
            <person name="Nakajima Y."/>
            <person name="Kojima K."/>
            <person name="Kimura-Someya T."/>
            <person name="Leonard G."/>
            <person name="Malmstrom R.R."/>
            <person name="Mende D."/>
            <person name="Olson D.K."/>
            <person name="Sudo Y."/>
            <person name="Sudek S."/>
            <person name="Richards T.A."/>
            <person name="DeLong E.F."/>
            <person name="Keeling P.J."/>
            <person name="Santoro A.E."/>
            <person name="Shirouzu M."/>
            <person name="Iwasaki W."/>
            <person name="Worden A.Z."/>
        </authorList>
    </citation>
    <scope>NUCLEOTIDE SEQUENCE</scope>
</reference>
<feature type="compositionally biased region" description="Polar residues" evidence="1">
    <location>
        <begin position="264"/>
        <end position="274"/>
    </location>
</feature>
<sequence>MNYCSIEEAWGENLNKEKRKKKKKEKRMYTTNIPEYTYDSSYEYGIHDENCAISDDENFSKKNRHRYDMVRKARPIKKSSRKIKGGNVEISYDQAQKEKNMYKKETKIMKKKMVNNSEAMVKNSNQLGRNSNQNYSRNLENMYMSDLESQNEMTNINDRQNPYGEMTAPSYEQEDYVDMESDDYLQSQPNNMDLIEGFESNQEEMNSYEIDKSERAGNVIDKLMEEKMNSNNPSISSNEEVNSESNNQSSDSEISDTDEEKTNELSSDNENTNNFKKVSKKDIDYRLNNLNRNINMIINQMNKSQFFDDDSQDNIHDLILFVLFGIFIIFILDSIYKLGKRSSNNIL</sequence>
<keyword evidence="2" id="KW-1133">Transmembrane helix</keyword>
<evidence type="ECO:0000313" key="3">
    <source>
        <dbReference type="EMBL" id="QDY52275.1"/>
    </source>
</evidence>
<proteinExistence type="predicted"/>